<dbReference type="RefSeq" id="WP_242033599.1">
    <property type="nucleotide sequence ID" value="NZ_JAMPLM010000002.1"/>
</dbReference>
<protein>
    <submittedName>
        <fullName evidence="1">Uncharacterized protein</fullName>
    </submittedName>
</protein>
<reference evidence="1 2" key="1">
    <citation type="submission" date="2022-04" db="EMBL/GenBank/DDBJ databases">
        <title>Positive selection, recombination, and allopatry shape intraspecific diversity of widespread and dominant cyanobacteria.</title>
        <authorList>
            <person name="Wei J."/>
            <person name="Shu W."/>
            <person name="Hu C."/>
        </authorList>
    </citation>
    <scope>NUCLEOTIDE SEQUENCE [LARGE SCALE GENOMIC DNA]</scope>
    <source>
        <strain evidence="1 2">AS-A4</strain>
    </source>
</reference>
<evidence type="ECO:0000313" key="2">
    <source>
        <dbReference type="Proteomes" id="UP001476950"/>
    </source>
</evidence>
<keyword evidence="2" id="KW-1185">Reference proteome</keyword>
<dbReference type="Proteomes" id="UP001476950">
    <property type="component" value="Unassembled WGS sequence"/>
</dbReference>
<sequence length="50" mass="5480">MTNHNHGHIAIRFTAMLDAHLDNSGCITGNSGIKVNIIETNNYMSLAIRV</sequence>
<comment type="caution">
    <text evidence="1">The sequence shown here is derived from an EMBL/GenBank/DDBJ whole genome shotgun (WGS) entry which is preliminary data.</text>
</comment>
<dbReference type="EMBL" id="JAMPLM010000002">
    <property type="protein sequence ID" value="MEP1057343.1"/>
    <property type="molecule type" value="Genomic_DNA"/>
</dbReference>
<proteinExistence type="predicted"/>
<accession>A0ABV0KE72</accession>
<organism evidence="1 2">
    <name type="scientific">Stenomitos frigidus AS-A4</name>
    <dbReference type="NCBI Taxonomy" id="2933935"/>
    <lineage>
        <taxon>Bacteria</taxon>
        <taxon>Bacillati</taxon>
        <taxon>Cyanobacteriota</taxon>
        <taxon>Cyanophyceae</taxon>
        <taxon>Leptolyngbyales</taxon>
        <taxon>Leptolyngbyaceae</taxon>
        <taxon>Stenomitos</taxon>
    </lineage>
</organism>
<name>A0ABV0KE72_9CYAN</name>
<gene>
    <name evidence="1" type="ORF">NDI38_02770</name>
</gene>
<evidence type="ECO:0000313" key="1">
    <source>
        <dbReference type="EMBL" id="MEP1057343.1"/>
    </source>
</evidence>